<keyword evidence="2" id="KW-1133">Transmembrane helix</keyword>
<feature type="compositionally biased region" description="Polar residues" evidence="1">
    <location>
        <begin position="35"/>
        <end position="58"/>
    </location>
</feature>
<keyword evidence="2" id="KW-0472">Membrane</keyword>
<keyword evidence="2" id="KW-0812">Transmembrane</keyword>
<feature type="compositionally biased region" description="Low complexity" evidence="1">
    <location>
        <begin position="99"/>
        <end position="111"/>
    </location>
</feature>
<name>A0A7E4UXQ3_PANRE</name>
<proteinExistence type="predicted"/>
<evidence type="ECO:0000313" key="4">
    <source>
        <dbReference type="WBParaSite" id="Pan_g14089.t1"/>
    </source>
</evidence>
<keyword evidence="3" id="KW-1185">Reference proteome</keyword>
<evidence type="ECO:0000256" key="1">
    <source>
        <dbReference type="SAM" id="MobiDB-lite"/>
    </source>
</evidence>
<reference evidence="4" key="2">
    <citation type="submission" date="2020-10" db="UniProtKB">
        <authorList>
            <consortium name="WormBaseParasite"/>
        </authorList>
    </citation>
    <scope>IDENTIFICATION</scope>
</reference>
<organism evidence="3 4">
    <name type="scientific">Panagrellus redivivus</name>
    <name type="common">Microworm</name>
    <dbReference type="NCBI Taxonomy" id="6233"/>
    <lineage>
        <taxon>Eukaryota</taxon>
        <taxon>Metazoa</taxon>
        <taxon>Ecdysozoa</taxon>
        <taxon>Nematoda</taxon>
        <taxon>Chromadorea</taxon>
        <taxon>Rhabditida</taxon>
        <taxon>Tylenchina</taxon>
        <taxon>Panagrolaimomorpha</taxon>
        <taxon>Panagrolaimoidea</taxon>
        <taxon>Panagrolaimidae</taxon>
        <taxon>Panagrellus</taxon>
    </lineage>
</organism>
<dbReference type="Proteomes" id="UP000492821">
    <property type="component" value="Unassembled WGS sequence"/>
</dbReference>
<feature type="region of interest" description="Disordered" evidence="1">
    <location>
        <begin position="34"/>
        <end position="198"/>
    </location>
</feature>
<evidence type="ECO:0000313" key="3">
    <source>
        <dbReference type="Proteomes" id="UP000492821"/>
    </source>
</evidence>
<feature type="transmembrane region" description="Helical" evidence="2">
    <location>
        <begin position="12"/>
        <end position="31"/>
    </location>
</feature>
<sequence length="198" mass="21082">MDPLTRILLLESVLAWVTVVVAITVVVSGCFKPNKISSNKNTRSSDQTDNKNLITPTQDPALIPVKSPIEPPKPVSTPRNPQGVAAKSPALPPPPPSMPVSDPGQSNPGGPKAIGGGVGKGWTSKKSAKRPKRQTWSKGTVSNKSHSKRLPDSEAKASEMESEKPKKRTASLDSQDGCDNNVMIVSSKEEIQQPPQSH</sequence>
<dbReference type="AlphaFoldDB" id="A0A7E4UXQ3"/>
<dbReference type="WBParaSite" id="Pan_g14089.t1">
    <property type="protein sequence ID" value="Pan_g14089.t1"/>
    <property type="gene ID" value="Pan_g14089"/>
</dbReference>
<feature type="compositionally biased region" description="Basic and acidic residues" evidence="1">
    <location>
        <begin position="149"/>
        <end position="164"/>
    </location>
</feature>
<dbReference type="PROSITE" id="PS51257">
    <property type="entry name" value="PROKAR_LIPOPROTEIN"/>
    <property type="match status" value="1"/>
</dbReference>
<accession>A0A7E4UXQ3</accession>
<reference evidence="3" key="1">
    <citation type="journal article" date="2013" name="Genetics">
        <title>The draft genome and transcriptome of Panagrellus redivivus are shaped by the harsh demands of a free-living lifestyle.</title>
        <authorList>
            <person name="Srinivasan J."/>
            <person name="Dillman A.R."/>
            <person name="Macchietto M.G."/>
            <person name="Heikkinen L."/>
            <person name="Lakso M."/>
            <person name="Fracchia K.M."/>
            <person name="Antoshechkin I."/>
            <person name="Mortazavi A."/>
            <person name="Wong G."/>
            <person name="Sternberg P.W."/>
        </authorList>
    </citation>
    <scope>NUCLEOTIDE SEQUENCE [LARGE SCALE GENOMIC DNA]</scope>
    <source>
        <strain evidence="3">MT8872</strain>
    </source>
</reference>
<protein>
    <submittedName>
        <fullName evidence="4">Inverted formin-2-like</fullName>
    </submittedName>
</protein>
<evidence type="ECO:0000256" key="2">
    <source>
        <dbReference type="SAM" id="Phobius"/>
    </source>
</evidence>
<feature type="compositionally biased region" description="Basic residues" evidence="1">
    <location>
        <begin position="126"/>
        <end position="135"/>
    </location>
</feature>